<dbReference type="Proteomes" id="UP000483820">
    <property type="component" value="Chromosome III"/>
</dbReference>
<evidence type="ECO:0000313" key="2">
    <source>
        <dbReference type="Proteomes" id="UP000483820"/>
    </source>
</evidence>
<dbReference type="GeneID" id="9812230"/>
<dbReference type="CTD" id="9812230"/>
<dbReference type="KEGG" id="crq:GCK72_011204"/>
<name>A0A6A5H7A4_CAERE</name>
<gene>
    <name evidence="1" type="ORF">GCK72_011204</name>
</gene>
<organism evidence="1 2">
    <name type="scientific">Caenorhabditis remanei</name>
    <name type="common">Caenorhabditis vulgaris</name>
    <dbReference type="NCBI Taxonomy" id="31234"/>
    <lineage>
        <taxon>Eukaryota</taxon>
        <taxon>Metazoa</taxon>
        <taxon>Ecdysozoa</taxon>
        <taxon>Nematoda</taxon>
        <taxon>Chromadorea</taxon>
        <taxon>Rhabditida</taxon>
        <taxon>Rhabditina</taxon>
        <taxon>Rhabditomorpha</taxon>
        <taxon>Rhabditoidea</taxon>
        <taxon>Rhabditidae</taxon>
        <taxon>Peloderinae</taxon>
        <taxon>Caenorhabditis</taxon>
    </lineage>
</organism>
<sequence length="99" mass="11778">MTWRILVEPFAWLLTNWSRPALTRLNASKFEAVVVTKDENMKMCSKIQCIDISMILSGCSILQESVKVDSIRFFTHRKIRYIWYEMDQSTEFFFCIVIK</sequence>
<comment type="caution">
    <text evidence="1">The sequence shown here is derived from an EMBL/GenBank/DDBJ whole genome shotgun (WGS) entry which is preliminary data.</text>
</comment>
<dbReference type="AlphaFoldDB" id="A0A6A5H7A4"/>
<proteinExistence type="predicted"/>
<dbReference type="EMBL" id="WUAV01000003">
    <property type="protein sequence ID" value="KAF1762939.1"/>
    <property type="molecule type" value="Genomic_DNA"/>
</dbReference>
<accession>A0A6A5H7A4</accession>
<dbReference type="RefSeq" id="XP_003094112.2">
    <property type="nucleotide sequence ID" value="XM_003094064.2"/>
</dbReference>
<protein>
    <submittedName>
        <fullName evidence="1">Uncharacterized protein</fullName>
    </submittedName>
</protein>
<evidence type="ECO:0000313" key="1">
    <source>
        <dbReference type="EMBL" id="KAF1762939.1"/>
    </source>
</evidence>
<reference evidence="1 2" key="1">
    <citation type="submission" date="2019-12" db="EMBL/GenBank/DDBJ databases">
        <title>Chromosome-level assembly of the Caenorhabditis remanei genome.</title>
        <authorList>
            <person name="Teterina A.A."/>
            <person name="Willis J.H."/>
            <person name="Phillips P.C."/>
        </authorList>
    </citation>
    <scope>NUCLEOTIDE SEQUENCE [LARGE SCALE GENOMIC DNA]</scope>
    <source>
        <strain evidence="1 2">PX506</strain>
        <tissue evidence="1">Whole organism</tissue>
    </source>
</reference>